<feature type="transmembrane region" description="Helical" evidence="7">
    <location>
        <begin position="187"/>
        <end position="209"/>
    </location>
</feature>
<dbReference type="Gene3D" id="1.10.3720.10">
    <property type="entry name" value="MetI-like"/>
    <property type="match status" value="1"/>
</dbReference>
<dbReference type="GO" id="GO:0055085">
    <property type="term" value="P:transmembrane transport"/>
    <property type="evidence" value="ECO:0007669"/>
    <property type="project" value="InterPro"/>
</dbReference>
<dbReference type="RefSeq" id="WP_119279156.1">
    <property type="nucleotide sequence ID" value="NZ_QWLA01000060.1"/>
</dbReference>
<dbReference type="OrthoDB" id="9794684at2"/>
<dbReference type="InterPro" id="IPR035906">
    <property type="entry name" value="MetI-like_sf"/>
</dbReference>
<dbReference type="InterPro" id="IPR000515">
    <property type="entry name" value="MetI-like"/>
</dbReference>
<dbReference type="EMBL" id="QWLA01000060">
    <property type="protein sequence ID" value="RIH84283.1"/>
    <property type="molecule type" value="Genomic_DNA"/>
</dbReference>
<comment type="caution">
    <text evidence="9">The sequence shown here is derived from an EMBL/GenBank/DDBJ whole genome shotgun (WGS) entry which is preliminary data.</text>
</comment>
<keyword evidence="5 7" id="KW-1133">Transmembrane helix</keyword>
<feature type="transmembrane region" description="Helical" evidence="7">
    <location>
        <begin position="113"/>
        <end position="137"/>
    </location>
</feature>
<accession>A0A399ELD7</accession>
<keyword evidence="10" id="KW-1185">Reference proteome</keyword>
<keyword evidence="2 7" id="KW-0813">Transport</keyword>
<evidence type="ECO:0000313" key="10">
    <source>
        <dbReference type="Proteomes" id="UP000265341"/>
    </source>
</evidence>
<dbReference type="Pfam" id="PF00528">
    <property type="entry name" value="BPD_transp_1"/>
    <property type="match status" value="1"/>
</dbReference>
<comment type="subcellular location">
    <subcellularLocation>
        <location evidence="1 7">Cell membrane</location>
        <topology evidence="1 7">Multi-pass membrane protein</topology>
    </subcellularLocation>
</comment>
<dbReference type="PROSITE" id="PS50928">
    <property type="entry name" value="ABC_TM1"/>
    <property type="match status" value="1"/>
</dbReference>
<evidence type="ECO:0000256" key="4">
    <source>
        <dbReference type="ARBA" id="ARBA00022692"/>
    </source>
</evidence>
<feature type="transmembrane region" description="Helical" evidence="7">
    <location>
        <begin position="143"/>
        <end position="166"/>
    </location>
</feature>
<evidence type="ECO:0000313" key="9">
    <source>
        <dbReference type="EMBL" id="RIH84283.1"/>
    </source>
</evidence>
<feature type="transmembrane region" description="Helical" evidence="7">
    <location>
        <begin position="246"/>
        <end position="267"/>
    </location>
</feature>
<comment type="similarity">
    <text evidence="7">Belongs to the binding-protein-dependent transport system permease family.</text>
</comment>
<organism evidence="9 10">
    <name type="scientific">Calidithermus roseus</name>
    <dbReference type="NCBI Taxonomy" id="1644118"/>
    <lineage>
        <taxon>Bacteria</taxon>
        <taxon>Thermotogati</taxon>
        <taxon>Deinococcota</taxon>
        <taxon>Deinococci</taxon>
        <taxon>Thermales</taxon>
        <taxon>Thermaceae</taxon>
        <taxon>Calidithermus</taxon>
    </lineage>
</organism>
<proteinExistence type="inferred from homology"/>
<sequence>MRLGHRLRHRLARFGMSLLLLAFIAFLAFPIVWLTSTAFKPPGEIGLQNPALLPQQPTLDNFRVAVEENGVLRSAYNTLKISVLSAVLTLLVALPAAYLLARRRSRMNQAVTVWILVSQTFPLILIIVPLFLILSWLGLVNTHAGLVLVYVVWSLPFVLWMLQGYVRAIPVQLEEAAAVDGASPLDILARIILPLLLPGLIATGLYTFVNAWNEFFFALVMLKSPDLVTLQVSLARFRGIEGLARWGPLAAGSLIAIVPTLLVFALMQRRLVSGVLAGSVKE</sequence>
<dbReference type="SUPFAM" id="SSF161098">
    <property type="entry name" value="MetI-like"/>
    <property type="match status" value="1"/>
</dbReference>
<name>A0A399ELD7_9DEIN</name>
<keyword evidence="4 7" id="KW-0812">Transmembrane</keyword>
<evidence type="ECO:0000256" key="2">
    <source>
        <dbReference type="ARBA" id="ARBA00022448"/>
    </source>
</evidence>
<feature type="transmembrane region" description="Helical" evidence="7">
    <location>
        <begin position="12"/>
        <end position="33"/>
    </location>
</feature>
<evidence type="ECO:0000256" key="6">
    <source>
        <dbReference type="ARBA" id="ARBA00023136"/>
    </source>
</evidence>
<keyword evidence="3" id="KW-1003">Cell membrane</keyword>
<dbReference type="InterPro" id="IPR050901">
    <property type="entry name" value="BP-dep_ABC_trans_perm"/>
</dbReference>
<evidence type="ECO:0000256" key="3">
    <source>
        <dbReference type="ARBA" id="ARBA00022475"/>
    </source>
</evidence>
<dbReference type="Proteomes" id="UP000265341">
    <property type="component" value="Unassembled WGS sequence"/>
</dbReference>
<evidence type="ECO:0000256" key="5">
    <source>
        <dbReference type="ARBA" id="ARBA00022989"/>
    </source>
</evidence>
<protein>
    <submittedName>
        <fullName evidence="9">Inner membrane ABC transporter permease protein YcjP</fullName>
    </submittedName>
</protein>
<gene>
    <name evidence="9" type="primary">ycjP_3</name>
    <name evidence="9" type="ORF">Mrose_02714</name>
</gene>
<dbReference type="GO" id="GO:0005886">
    <property type="term" value="C:plasma membrane"/>
    <property type="evidence" value="ECO:0007669"/>
    <property type="project" value="UniProtKB-SubCell"/>
</dbReference>
<dbReference type="CDD" id="cd06261">
    <property type="entry name" value="TM_PBP2"/>
    <property type="match status" value="1"/>
</dbReference>
<reference evidence="9 10" key="1">
    <citation type="submission" date="2018-08" db="EMBL/GenBank/DDBJ databases">
        <title>Meiothermus roseus NBRC 110900 genome sequencing project.</title>
        <authorList>
            <person name="Da Costa M.S."/>
            <person name="Albuquerque L."/>
            <person name="Raposo P."/>
            <person name="Froufe H.J.C."/>
            <person name="Barroso C.S."/>
            <person name="Egas C."/>
        </authorList>
    </citation>
    <scope>NUCLEOTIDE SEQUENCE [LARGE SCALE GENOMIC DNA]</scope>
    <source>
        <strain evidence="9 10">NBRC 110900</strain>
    </source>
</reference>
<keyword evidence="6 7" id="KW-0472">Membrane</keyword>
<evidence type="ECO:0000256" key="7">
    <source>
        <dbReference type="RuleBase" id="RU363032"/>
    </source>
</evidence>
<feature type="domain" description="ABC transmembrane type-1" evidence="8">
    <location>
        <begin position="75"/>
        <end position="267"/>
    </location>
</feature>
<dbReference type="PANTHER" id="PTHR32243">
    <property type="entry name" value="MALTOSE TRANSPORT SYSTEM PERMEASE-RELATED"/>
    <property type="match status" value="1"/>
</dbReference>
<feature type="transmembrane region" description="Helical" evidence="7">
    <location>
        <begin position="81"/>
        <end position="101"/>
    </location>
</feature>
<dbReference type="PANTHER" id="PTHR32243:SF18">
    <property type="entry name" value="INNER MEMBRANE ABC TRANSPORTER PERMEASE PROTEIN YCJP"/>
    <property type="match status" value="1"/>
</dbReference>
<dbReference type="AlphaFoldDB" id="A0A399ELD7"/>
<evidence type="ECO:0000256" key="1">
    <source>
        <dbReference type="ARBA" id="ARBA00004651"/>
    </source>
</evidence>
<evidence type="ECO:0000259" key="8">
    <source>
        <dbReference type="PROSITE" id="PS50928"/>
    </source>
</evidence>